<feature type="binding site" evidence="10">
    <location>
        <begin position="126"/>
        <end position="129"/>
    </location>
    <ligand>
        <name>GTP</name>
        <dbReference type="ChEBI" id="CHEBI:37565"/>
    </ligand>
</feature>
<evidence type="ECO:0000256" key="6">
    <source>
        <dbReference type="ARBA" id="ARBA00022801"/>
    </source>
</evidence>
<dbReference type="SUPFAM" id="SSF52540">
    <property type="entry name" value="P-loop containing nucleoside triphosphate hydrolases"/>
    <property type="match status" value="1"/>
</dbReference>
<sequence length="313" mass="34301">MSAHAHTTTLPASACGRVVASYGRHLLVEADDGRRVRCHPRGKRTEAVVGDWVDWQPSGDEGVITAIHPRRSLLRRQDELRTKTLAANVDQVLIMLAAEPVFSDEHLSRALIAARDADVAPLIVLNKRDVQPAFDEAWQRLEPYRAMGETVLPLCVGGAVPDDGMEALWPHLQGRATLVMGASGVGKSTLINRLVPGAQAQTQAISRALGTGRHTTTHTTWYWLDEARRSAIVDSPGFHAFGLHHIEPRRLASLMPDIAAHLGGCRFANCTHRQEPGCAVRAALAPQGPLSPRRWQLYQALYDELARAQQPYG</sequence>
<dbReference type="InterPro" id="IPR010914">
    <property type="entry name" value="RsgA_GTPase_dom"/>
</dbReference>
<reference evidence="14 16" key="2">
    <citation type="submission" date="2019-07" db="EMBL/GenBank/DDBJ databases">
        <title>Tepidimonas ignava SPS-1037 draft genome.</title>
        <authorList>
            <person name="Da Costa M.S."/>
            <person name="Froufe H.J.C."/>
            <person name="Egas C."/>
            <person name="Albuquerque L."/>
        </authorList>
    </citation>
    <scope>NUCLEOTIDE SEQUENCE [LARGE SCALE GENOMIC DNA]</scope>
    <source>
        <strain evidence="14 16">SPS-1037</strain>
    </source>
</reference>
<dbReference type="Gene3D" id="2.40.50.140">
    <property type="entry name" value="Nucleic acid-binding proteins"/>
    <property type="match status" value="1"/>
</dbReference>
<evidence type="ECO:0000259" key="11">
    <source>
        <dbReference type="PROSITE" id="PS50936"/>
    </source>
</evidence>
<dbReference type="PANTHER" id="PTHR32120">
    <property type="entry name" value="SMALL RIBOSOMAL SUBUNIT BIOGENESIS GTPASE RSGA"/>
    <property type="match status" value="1"/>
</dbReference>
<evidence type="ECO:0000259" key="12">
    <source>
        <dbReference type="PROSITE" id="PS51721"/>
    </source>
</evidence>
<dbReference type="GO" id="GO:0005737">
    <property type="term" value="C:cytoplasm"/>
    <property type="evidence" value="ECO:0007669"/>
    <property type="project" value="UniProtKB-SubCell"/>
</dbReference>
<feature type="binding site" evidence="10">
    <location>
        <position position="272"/>
    </location>
    <ligand>
        <name>Zn(2+)</name>
        <dbReference type="ChEBI" id="CHEBI:29105"/>
    </ligand>
</feature>
<evidence type="ECO:0000256" key="3">
    <source>
        <dbReference type="ARBA" id="ARBA00022723"/>
    </source>
</evidence>
<keyword evidence="3 10" id="KW-0479">Metal-binding</keyword>
<evidence type="ECO:0000313" key="14">
    <source>
        <dbReference type="EMBL" id="TSE23265.1"/>
    </source>
</evidence>
<dbReference type="PROSITE" id="PS50936">
    <property type="entry name" value="ENGC_GTPASE"/>
    <property type="match status" value="1"/>
</dbReference>
<dbReference type="GO" id="GO:0005525">
    <property type="term" value="F:GTP binding"/>
    <property type="evidence" value="ECO:0007669"/>
    <property type="project" value="UniProtKB-UniRule"/>
</dbReference>
<feature type="domain" description="EngC GTPase" evidence="11">
    <location>
        <begin position="87"/>
        <end position="239"/>
    </location>
</feature>
<gene>
    <name evidence="10 14" type="primary">rsgA</name>
    <name evidence="13" type="ORF">EDC36_101152</name>
    <name evidence="14" type="ORF">Tigna_00648</name>
</gene>
<dbReference type="HAMAP" id="MF_01820">
    <property type="entry name" value="GTPase_RsgA"/>
    <property type="match status" value="1"/>
</dbReference>
<comment type="function">
    <text evidence="10">One of several proteins that assist in the late maturation steps of the functional core of the 30S ribosomal subunit. Helps release RbfA from mature subunits. May play a role in the assembly of ribosomal proteins into the subunit. Circularly permuted GTPase that catalyzes slow GTP hydrolysis, GTPase activity is stimulated by the 30S ribosomal subunit.</text>
</comment>
<organism evidence="13 15">
    <name type="scientific">Tepidimonas ignava</name>
    <dbReference type="NCBI Taxonomy" id="114249"/>
    <lineage>
        <taxon>Bacteria</taxon>
        <taxon>Pseudomonadati</taxon>
        <taxon>Pseudomonadota</taxon>
        <taxon>Betaproteobacteria</taxon>
        <taxon>Burkholderiales</taxon>
        <taxon>Tepidimonas</taxon>
    </lineage>
</organism>
<dbReference type="EMBL" id="VJNC01000003">
    <property type="protein sequence ID" value="TSE23265.1"/>
    <property type="molecule type" value="Genomic_DNA"/>
</dbReference>
<dbReference type="CDD" id="cd04466">
    <property type="entry name" value="S1_YloQ_GTPase"/>
    <property type="match status" value="1"/>
</dbReference>
<evidence type="ECO:0000256" key="5">
    <source>
        <dbReference type="ARBA" id="ARBA00022741"/>
    </source>
</evidence>
<evidence type="ECO:0000313" key="13">
    <source>
        <dbReference type="EMBL" id="TCS99880.1"/>
    </source>
</evidence>
<keyword evidence="2 10" id="KW-0690">Ribosome biogenesis</keyword>
<keyword evidence="4 10" id="KW-0699">rRNA-binding</keyword>
<dbReference type="InterPro" id="IPR004881">
    <property type="entry name" value="Ribosome_biogen_GTPase_RsgA"/>
</dbReference>
<dbReference type="CDD" id="cd01854">
    <property type="entry name" value="YjeQ_EngC"/>
    <property type="match status" value="1"/>
</dbReference>
<dbReference type="EMBL" id="SMAH01000001">
    <property type="protein sequence ID" value="TCS99880.1"/>
    <property type="molecule type" value="Genomic_DNA"/>
</dbReference>
<evidence type="ECO:0000313" key="16">
    <source>
        <dbReference type="Proteomes" id="UP000315577"/>
    </source>
</evidence>
<comment type="subcellular location">
    <subcellularLocation>
        <location evidence="10">Cytoplasm</location>
    </subcellularLocation>
</comment>
<dbReference type="PROSITE" id="PS51721">
    <property type="entry name" value="G_CP"/>
    <property type="match status" value="1"/>
</dbReference>
<keyword evidence="6 10" id="KW-0378">Hydrolase</keyword>
<keyword evidence="5 10" id="KW-0547">Nucleotide-binding</keyword>
<dbReference type="OrthoDB" id="9809485at2"/>
<feature type="domain" description="CP-type G" evidence="12">
    <location>
        <begin position="77"/>
        <end position="241"/>
    </location>
</feature>
<dbReference type="PANTHER" id="PTHR32120:SF11">
    <property type="entry name" value="SMALL RIBOSOMAL SUBUNIT BIOGENESIS GTPASE RSGA 1, MITOCHONDRIAL-RELATED"/>
    <property type="match status" value="1"/>
</dbReference>
<dbReference type="Proteomes" id="UP000295536">
    <property type="component" value="Unassembled WGS sequence"/>
</dbReference>
<feature type="binding site" evidence="10">
    <location>
        <position position="270"/>
    </location>
    <ligand>
        <name>Zn(2+)</name>
        <dbReference type="ChEBI" id="CHEBI:29105"/>
    </ligand>
</feature>
<proteinExistence type="inferred from homology"/>
<keyword evidence="9 10" id="KW-0342">GTP-binding</keyword>
<evidence type="ECO:0000256" key="7">
    <source>
        <dbReference type="ARBA" id="ARBA00022833"/>
    </source>
</evidence>
<feature type="binding site" evidence="10">
    <location>
        <position position="265"/>
    </location>
    <ligand>
        <name>Zn(2+)</name>
        <dbReference type="ChEBI" id="CHEBI:29105"/>
    </ligand>
</feature>
<dbReference type="GO" id="GO:0019843">
    <property type="term" value="F:rRNA binding"/>
    <property type="evidence" value="ECO:0007669"/>
    <property type="project" value="UniProtKB-KW"/>
</dbReference>
<evidence type="ECO:0000256" key="10">
    <source>
        <dbReference type="HAMAP-Rule" id="MF_01820"/>
    </source>
</evidence>
<dbReference type="InterPro" id="IPR027417">
    <property type="entry name" value="P-loop_NTPase"/>
</dbReference>
<evidence type="ECO:0000256" key="4">
    <source>
        <dbReference type="ARBA" id="ARBA00022730"/>
    </source>
</evidence>
<dbReference type="Gene3D" id="1.10.40.50">
    <property type="entry name" value="Probable gtpase engc, domain 3"/>
    <property type="match status" value="1"/>
</dbReference>
<feature type="binding site" evidence="10">
    <location>
        <position position="278"/>
    </location>
    <ligand>
        <name>Zn(2+)</name>
        <dbReference type="ChEBI" id="CHEBI:29105"/>
    </ligand>
</feature>
<comment type="similarity">
    <text evidence="10">Belongs to the TRAFAC class YlqF/YawG GTPase family. RsgA subfamily.</text>
</comment>
<evidence type="ECO:0000313" key="15">
    <source>
        <dbReference type="Proteomes" id="UP000295536"/>
    </source>
</evidence>
<evidence type="ECO:0000256" key="1">
    <source>
        <dbReference type="ARBA" id="ARBA00022490"/>
    </source>
</evidence>
<dbReference type="InterPro" id="IPR030378">
    <property type="entry name" value="G_CP_dom"/>
</dbReference>
<keyword evidence="7 10" id="KW-0862">Zinc</keyword>
<protein>
    <recommendedName>
        <fullName evidence="10">Small ribosomal subunit biogenesis GTPase RsgA</fullName>
        <ecNumber evidence="10">3.6.1.-</ecNumber>
    </recommendedName>
</protein>
<keyword evidence="1 10" id="KW-0963">Cytoplasm</keyword>
<dbReference type="GO" id="GO:0042274">
    <property type="term" value="P:ribosomal small subunit biogenesis"/>
    <property type="evidence" value="ECO:0007669"/>
    <property type="project" value="UniProtKB-UniRule"/>
</dbReference>
<dbReference type="SUPFAM" id="SSF50249">
    <property type="entry name" value="Nucleic acid-binding proteins"/>
    <property type="match status" value="1"/>
</dbReference>
<comment type="cofactor">
    <cofactor evidence="10">
        <name>Zn(2+)</name>
        <dbReference type="ChEBI" id="CHEBI:29105"/>
    </cofactor>
    <text evidence="10">Binds 1 zinc ion per subunit.</text>
</comment>
<reference evidence="13 15" key="1">
    <citation type="submission" date="2019-03" db="EMBL/GenBank/DDBJ databases">
        <title>Genomic Encyclopedia of Type Strains, Phase IV (KMG-IV): sequencing the most valuable type-strain genomes for metagenomic binning, comparative biology and taxonomic classification.</title>
        <authorList>
            <person name="Goeker M."/>
        </authorList>
    </citation>
    <scope>NUCLEOTIDE SEQUENCE [LARGE SCALE GENOMIC DNA]</scope>
    <source>
        <strain evidence="13 15">DSM 12034</strain>
    </source>
</reference>
<dbReference type="Proteomes" id="UP000315577">
    <property type="component" value="Unassembled WGS sequence"/>
</dbReference>
<comment type="subunit">
    <text evidence="10">Monomer. Associates with 30S ribosomal subunit, binds 16S rRNA.</text>
</comment>
<dbReference type="GO" id="GO:0003924">
    <property type="term" value="F:GTPase activity"/>
    <property type="evidence" value="ECO:0007669"/>
    <property type="project" value="UniProtKB-UniRule"/>
</dbReference>
<dbReference type="EC" id="3.6.1.-" evidence="10"/>
<keyword evidence="16" id="KW-1185">Reference proteome</keyword>
<dbReference type="InterPro" id="IPR031944">
    <property type="entry name" value="RsgA_N"/>
</dbReference>
<dbReference type="InterPro" id="IPR012340">
    <property type="entry name" value="NA-bd_OB-fold"/>
</dbReference>
<dbReference type="AlphaFoldDB" id="A0A4R3LJB6"/>
<comment type="caution">
    <text evidence="13">The sequence shown here is derived from an EMBL/GenBank/DDBJ whole genome shotgun (WGS) entry which is preliminary data.</text>
</comment>
<evidence type="ECO:0000256" key="2">
    <source>
        <dbReference type="ARBA" id="ARBA00022517"/>
    </source>
</evidence>
<keyword evidence="8 10" id="KW-0694">RNA-binding</keyword>
<evidence type="ECO:0000256" key="9">
    <source>
        <dbReference type="ARBA" id="ARBA00023134"/>
    </source>
</evidence>
<dbReference type="Gene3D" id="3.40.50.300">
    <property type="entry name" value="P-loop containing nucleotide triphosphate hydrolases"/>
    <property type="match status" value="1"/>
</dbReference>
<feature type="binding site" evidence="10">
    <location>
        <begin position="181"/>
        <end position="189"/>
    </location>
    <ligand>
        <name>GTP</name>
        <dbReference type="ChEBI" id="CHEBI:37565"/>
    </ligand>
</feature>
<dbReference type="NCBIfam" id="TIGR00157">
    <property type="entry name" value="ribosome small subunit-dependent GTPase A"/>
    <property type="match status" value="1"/>
</dbReference>
<name>A0A4R3LJB6_9BURK</name>
<dbReference type="RefSeq" id="WP_132961340.1">
    <property type="nucleotide sequence ID" value="NZ_JBKBMZ010000009.1"/>
</dbReference>
<dbReference type="Pfam" id="PF03193">
    <property type="entry name" value="RsgA_GTPase"/>
    <property type="match status" value="1"/>
</dbReference>
<accession>A0A4R3LJB6</accession>
<evidence type="ECO:0000256" key="8">
    <source>
        <dbReference type="ARBA" id="ARBA00022884"/>
    </source>
</evidence>
<dbReference type="GO" id="GO:0046872">
    <property type="term" value="F:metal ion binding"/>
    <property type="evidence" value="ECO:0007669"/>
    <property type="project" value="UniProtKB-KW"/>
</dbReference>